<dbReference type="InterPro" id="IPR021617">
    <property type="entry name" value="DUF3231"/>
</dbReference>
<protein>
    <recommendedName>
        <fullName evidence="3">DUF3231 family protein</fullName>
    </recommendedName>
</protein>
<accession>A0ABQ4KD22</accession>
<sequence>MTNQPKMSSTELGSLWLTYNKKTLILRMVEYFIEKADDKEAKNLMSGLWEQLHPKVIEMKSMFENEGAACPEGFTKEDVNLEAPKLWGNGFDIMFSRVLKEISTGLYALHLTISYREDIVNFYKQLTEITETYYNLFTQYLLKKSLLPRPNYVNISQLVS</sequence>
<dbReference type="Gene3D" id="1.20.1260.10">
    <property type="match status" value="1"/>
</dbReference>
<evidence type="ECO:0000313" key="1">
    <source>
        <dbReference type="EMBL" id="GIN22783.1"/>
    </source>
</evidence>
<keyword evidence="2" id="KW-1185">Reference proteome</keyword>
<reference evidence="1 2" key="1">
    <citation type="submission" date="2021-03" db="EMBL/GenBank/DDBJ databases">
        <title>Antimicrobial resistance genes in bacteria isolated from Japanese honey, and their potential for conferring macrolide and lincosamide resistance in the American foulbrood pathogen Paenibacillus larvae.</title>
        <authorList>
            <person name="Okamoto M."/>
            <person name="Kumagai M."/>
            <person name="Kanamori H."/>
            <person name="Takamatsu D."/>
        </authorList>
    </citation>
    <scope>NUCLEOTIDE SEQUENCE [LARGE SCALE GENOMIC DNA]</scope>
    <source>
        <strain evidence="1 2">J1TS3</strain>
    </source>
</reference>
<evidence type="ECO:0000313" key="2">
    <source>
        <dbReference type="Proteomes" id="UP000680279"/>
    </source>
</evidence>
<gene>
    <name evidence="1" type="ORF">J1TS3_39170</name>
</gene>
<dbReference type="Pfam" id="PF11553">
    <property type="entry name" value="DUF3231"/>
    <property type="match status" value="1"/>
</dbReference>
<name>A0ABQ4KD22_9BACI</name>
<dbReference type="Proteomes" id="UP000680279">
    <property type="component" value="Unassembled WGS sequence"/>
</dbReference>
<proteinExistence type="predicted"/>
<comment type="caution">
    <text evidence="1">The sequence shown here is derived from an EMBL/GenBank/DDBJ whole genome shotgun (WGS) entry which is preliminary data.</text>
</comment>
<dbReference type="EMBL" id="BOQT01000021">
    <property type="protein sequence ID" value="GIN22783.1"/>
    <property type="molecule type" value="Genomic_DNA"/>
</dbReference>
<dbReference type="InterPro" id="IPR012347">
    <property type="entry name" value="Ferritin-like"/>
</dbReference>
<evidence type="ECO:0008006" key="3">
    <source>
        <dbReference type="Google" id="ProtNLM"/>
    </source>
</evidence>
<organism evidence="1 2">
    <name type="scientific">Siminovitchia fordii</name>
    <dbReference type="NCBI Taxonomy" id="254759"/>
    <lineage>
        <taxon>Bacteria</taxon>
        <taxon>Bacillati</taxon>
        <taxon>Bacillota</taxon>
        <taxon>Bacilli</taxon>
        <taxon>Bacillales</taxon>
        <taxon>Bacillaceae</taxon>
        <taxon>Siminovitchia</taxon>
    </lineage>
</organism>
<dbReference type="RefSeq" id="WP_245542526.1">
    <property type="nucleotide sequence ID" value="NZ_BOQT01000021.1"/>
</dbReference>